<dbReference type="InterPro" id="IPR030688">
    <property type="entry name" value="MeTrfase_MtrA/MtxA"/>
</dbReference>
<comment type="caution">
    <text evidence="2">The sequence shown here is derived from an EMBL/GenBank/DDBJ whole genome shotgun (WGS) entry which is preliminary data.</text>
</comment>
<protein>
    <submittedName>
        <fullName evidence="2">Tetrahydromethanopterin S-methyltransferase 23 kD subunit</fullName>
    </submittedName>
</protein>
<dbReference type="AlphaFoldDB" id="F9CUF4"/>
<evidence type="ECO:0000313" key="2">
    <source>
        <dbReference type="EMBL" id="EGP94588.1"/>
    </source>
</evidence>
<dbReference type="GO" id="GO:0032259">
    <property type="term" value="P:methylation"/>
    <property type="evidence" value="ECO:0007669"/>
    <property type="project" value="UniProtKB-KW"/>
</dbReference>
<dbReference type="RefSeq" id="WP_007551609.1">
    <property type="nucleotide sequence ID" value="NZ_AFPU01000001.1"/>
</dbReference>
<reference evidence="2 3" key="1">
    <citation type="journal article" date="2011" name="J. Bacteriol.">
        <title>Genome Sequence of an Ammonia-Oxidizing Soil Archaeon, "Candidatus Nitrosoarchaeum koreensis" MY1.</title>
        <authorList>
            <person name="Kim B.K."/>
            <person name="Jung M.Y."/>
            <person name="Yu D.S."/>
            <person name="Park S.J."/>
            <person name="Oh T.K."/>
            <person name="Rhee S.K."/>
            <person name="Kim J.F."/>
        </authorList>
    </citation>
    <scope>NUCLEOTIDE SEQUENCE [LARGE SCALE GENOMIC DNA]</scope>
    <source>
        <strain evidence="2 3">MY1</strain>
    </source>
</reference>
<dbReference type="STRING" id="1001994.MY1_1843"/>
<evidence type="ECO:0000313" key="3">
    <source>
        <dbReference type="Proteomes" id="UP000004440"/>
    </source>
</evidence>
<keyword evidence="2" id="KW-0489">Methyltransferase</keyword>
<dbReference type="GO" id="GO:0008168">
    <property type="term" value="F:methyltransferase activity"/>
    <property type="evidence" value="ECO:0007669"/>
    <property type="project" value="UniProtKB-KW"/>
</dbReference>
<gene>
    <name evidence="2" type="ORF">MY1_1843</name>
</gene>
<dbReference type="OrthoDB" id="130682at2157"/>
<name>F9CUF4_9ARCH</name>
<sequence length="156" mass="17427">MNSIENAIGELCKIILPIPEESYLGNPHSSIAICTLSSMNLLKKISNSELLNHISIAGRLLSENKGIDSIIKYLNQNKKVKTLIVCGKEVWGHKAGHSLIKLHENGINEHGRIIHSISPDPFLTSTKSEINYFQNEINLVNIINETNLETIKKYVN</sequence>
<keyword evidence="1 2" id="KW-0808">Transferase</keyword>
<dbReference type="Proteomes" id="UP000004440">
    <property type="component" value="Unassembled WGS sequence"/>
</dbReference>
<proteinExistence type="predicted"/>
<organism evidence="2 3">
    <name type="scientific">Nitrosarchaeum koreense MY1</name>
    <dbReference type="NCBI Taxonomy" id="1001994"/>
    <lineage>
        <taxon>Archaea</taxon>
        <taxon>Nitrososphaerota</taxon>
        <taxon>Nitrososphaeria</taxon>
        <taxon>Nitrosopumilales</taxon>
        <taxon>Nitrosopumilaceae</taxon>
        <taxon>Nitrosarchaeum</taxon>
    </lineage>
</organism>
<dbReference type="EMBL" id="AFPU01000001">
    <property type="protein sequence ID" value="EGP94588.1"/>
    <property type="molecule type" value="Genomic_DNA"/>
</dbReference>
<dbReference type="PATRIC" id="fig|1001994.6.peg.1814"/>
<evidence type="ECO:0000256" key="1">
    <source>
        <dbReference type="ARBA" id="ARBA00022679"/>
    </source>
</evidence>
<accession>F9CUF4</accession>
<dbReference type="Pfam" id="PF04208">
    <property type="entry name" value="MtrA"/>
    <property type="match status" value="1"/>
</dbReference>
<keyword evidence="3" id="KW-1185">Reference proteome</keyword>